<comment type="caution">
    <text evidence="2">The sequence shown here is derived from an EMBL/GenBank/DDBJ whole genome shotgun (WGS) entry which is preliminary data.</text>
</comment>
<evidence type="ECO:0000256" key="1">
    <source>
        <dbReference type="SAM" id="MobiDB-lite"/>
    </source>
</evidence>
<keyword evidence="3" id="KW-1185">Reference proteome</keyword>
<evidence type="ECO:0000313" key="2">
    <source>
        <dbReference type="EMBL" id="KAK8403379.1"/>
    </source>
</evidence>
<protein>
    <submittedName>
        <fullName evidence="2">Uncharacterized protein</fullName>
    </submittedName>
</protein>
<name>A0AAW0UTA5_SCYPA</name>
<feature type="region of interest" description="Disordered" evidence="1">
    <location>
        <begin position="29"/>
        <end position="58"/>
    </location>
</feature>
<proteinExistence type="predicted"/>
<organism evidence="2 3">
    <name type="scientific">Scylla paramamosain</name>
    <name type="common">Mud crab</name>
    <dbReference type="NCBI Taxonomy" id="85552"/>
    <lineage>
        <taxon>Eukaryota</taxon>
        <taxon>Metazoa</taxon>
        <taxon>Ecdysozoa</taxon>
        <taxon>Arthropoda</taxon>
        <taxon>Crustacea</taxon>
        <taxon>Multicrustacea</taxon>
        <taxon>Malacostraca</taxon>
        <taxon>Eumalacostraca</taxon>
        <taxon>Eucarida</taxon>
        <taxon>Decapoda</taxon>
        <taxon>Pleocyemata</taxon>
        <taxon>Brachyura</taxon>
        <taxon>Eubrachyura</taxon>
        <taxon>Portunoidea</taxon>
        <taxon>Portunidae</taxon>
        <taxon>Portuninae</taxon>
        <taxon>Scylla</taxon>
    </lineage>
</organism>
<feature type="compositionally biased region" description="Basic and acidic residues" evidence="1">
    <location>
        <begin position="135"/>
        <end position="145"/>
    </location>
</feature>
<evidence type="ECO:0000313" key="3">
    <source>
        <dbReference type="Proteomes" id="UP001487740"/>
    </source>
</evidence>
<reference evidence="2 3" key="1">
    <citation type="submission" date="2023-03" db="EMBL/GenBank/DDBJ databases">
        <title>High-quality genome of Scylla paramamosain provides insights in environmental adaptation.</title>
        <authorList>
            <person name="Zhang L."/>
        </authorList>
    </citation>
    <scope>NUCLEOTIDE SEQUENCE [LARGE SCALE GENOMIC DNA]</scope>
    <source>
        <strain evidence="2">LZ_2023a</strain>
        <tissue evidence="2">Muscle</tissue>
    </source>
</reference>
<gene>
    <name evidence="2" type="ORF">O3P69_000466</name>
</gene>
<dbReference type="EMBL" id="JARAKH010000006">
    <property type="protein sequence ID" value="KAK8403379.1"/>
    <property type="molecule type" value="Genomic_DNA"/>
</dbReference>
<dbReference type="AlphaFoldDB" id="A0AAW0UTA5"/>
<sequence>MCYVEEIEWRVHNEAPALVGRPALNILTGGRRQEGSETYTTGNLSSSTLTHSHHRTSLSQAARERVTTEAILQSNYKNFASGSLSLFVYRSPRHFSSVTILTPLLHRDPDLWLLGPPLFSPPSSSSCRQTNSGKDTAEPDKEEGRPGSPHLSVPSTLCYSTWNKHPRHSSNHPSSRPHAPHCTQESRYSMICCLPSHSSSSSS</sequence>
<dbReference type="Proteomes" id="UP001487740">
    <property type="component" value="Unassembled WGS sequence"/>
</dbReference>
<accession>A0AAW0UTA5</accession>
<feature type="region of interest" description="Disordered" evidence="1">
    <location>
        <begin position="121"/>
        <end position="152"/>
    </location>
</feature>